<evidence type="ECO:0000313" key="4">
    <source>
        <dbReference type="Proteomes" id="UP000314986"/>
    </source>
</evidence>
<evidence type="ECO:0000256" key="2">
    <source>
        <dbReference type="SAM" id="MobiDB-lite"/>
    </source>
</evidence>
<gene>
    <name evidence="3" type="primary">soul4</name>
</gene>
<dbReference type="PANTHER" id="PTHR11220:SF24">
    <property type="entry name" value="HEME-BINDING PROTEIN 1"/>
    <property type="match status" value="1"/>
</dbReference>
<dbReference type="Proteomes" id="UP000314986">
    <property type="component" value="Unassembled WGS sequence"/>
</dbReference>
<dbReference type="KEGG" id="cmk:103181627"/>
<reference evidence="3" key="5">
    <citation type="submission" date="2025-09" db="UniProtKB">
        <authorList>
            <consortium name="Ensembl"/>
        </authorList>
    </citation>
    <scope>IDENTIFICATION</scope>
</reference>
<name>A0A4W3KD77_CALMI</name>
<evidence type="ECO:0000313" key="3">
    <source>
        <dbReference type="Ensembl" id="ENSCMIP00000043555.1"/>
    </source>
</evidence>
<dbReference type="InterPro" id="IPR006917">
    <property type="entry name" value="SOUL_heme-bd"/>
</dbReference>
<dbReference type="AlphaFoldDB" id="A0A4W3KD77"/>
<dbReference type="Gene3D" id="3.20.80.10">
    <property type="entry name" value="Regulatory factor, effector binding domain"/>
    <property type="match status" value="1"/>
</dbReference>
<sequence>MALITLEDLAELEEEDAVSAAPSNPEPMDEDEEQHNQLFAHWQSVANTHQVDLPREMMGPIQQLIRHNQVQEHVPYLPGTRFEKCNETAYEERLYPAGKWAYISRSEKLYEQSISMGFMKLMRYICSENSAGHHLGMTIPIINEIRIVTEGNCLTPEVVTAYYLPAVFQDQPPQPMDPDIEIVERQPMSVVTRVFFGTVNEEIILQEIQALTDLLGTTDAYSRDTYIIATYENPSVTQRRNEIWFIHTSQ</sequence>
<keyword evidence="4" id="KW-1185">Reference proteome</keyword>
<comment type="similarity">
    <text evidence="1">Belongs to the HEBP family.</text>
</comment>
<dbReference type="RefSeq" id="XP_007896438.1">
    <property type="nucleotide sequence ID" value="XM_007898247.2"/>
</dbReference>
<dbReference type="STRING" id="7868.ENSCMIP00000043555"/>
<protein>
    <submittedName>
        <fullName evidence="3">Heme-binding protein soul4</fullName>
    </submittedName>
</protein>
<dbReference type="RefSeq" id="XP_042189332.1">
    <property type="nucleotide sequence ID" value="XM_042333398.1"/>
</dbReference>
<dbReference type="GO" id="GO:0020037">
    <property type="term" value="F:heme binding"/>
    <property type="evidence" value="ECO:0007669"/>
    <property type="project" value="TreeGrafter"/>
</dbReference>
<dbReference type="Pfam" id="PF04832">
    <property type="entry name" value="SOUL"/>
    <property type="match status" value="1"/>
</dbReference>
<feature type="region of interest" description="Disordered" evidence="2">
    <location>
        <begin position="12"/>
        <end position="32"/>
    </location>
</feature>
<organism evidence="3 4">
    <name type="scientific">Callorhinchus milii</name>
    <name type="common">Ghost shark</name>
    <dbReference type="NCBI Taxonomy" id="7868"/>
    <lineage>
        <taxon>Eukaryota</taxon>
        <taxon>Metazoa</taxon>
        <taxon>Chordata</taxon>
        <taxon>Craniata</taxon>
        <taxon>Vertebrata</taxon>
        <taxon>Chondrichthyes</taxon>
        <taxon>Holocephali</taxon>
        <taxon>Chimaeriformes</taxon>
        <taxon>Callorhinchidae</taxon>
        <taxon>Callorhinchus</taxon>
    </lineage>
</organism>
<reference evidence="4" key="3">
    <citation type="journal article" date="2014" name="Nature">
        <title>Elephant shark genome provides unique insights into gnathostome evolution.</title>
        <authorList>
            <consortium name="International Elephant Shark Genome Sequencing Consortium"/>
            <person name="Venkatesh B."/>
            <person name="Lee A.P."/>
            <person name="Ravi V."/>
            <person name="Maurya A.K."/>
            <person name="Lian M.M."/>
            <person name="Swann J.B."/>
            <person name="Ohta Y."/>
            <person name="Flajnik M.F."/>
            <person name="Sutoh Y."/>
            <person name="Kasahara M."/>
            <person name="Hoon S."/>
            <person name="Gangu V."/>
            <person name="Roy S.W."/>
            <person name="Irimia M."/>
            <person name="Korzh V."/>
            <person name="Kondrychyn I."/>
            <person name="Lim Z.W."/>
            <person name="Tay B.H."/>
            <person name="Tohari S."/>
            <person name="Kong K.W."/>
            <person name="Ho S."/>
            <person name="Lorente-Galdos B."/>
            <person name="Quilez J."/>
            <person name="Marques-Bonet T."/>
            <person name="Raney B.J."/>
            <person name="Ingham P.W."/>
            <person name="Tay A."/>
            <person name="Hillier L.W."/>
            <person name="Minx P."/>
            <person name="Boehm T."/>
            <person name="Wilson R.K."/>
            <person name="Brenner S."/>
            <person name="Warren W.C."/>
        </authorList>
    </citation>
    <scope>NUCLEOTIDE SEQUENCE [LARGE SCALE GENOMIC DNA]</scope>
</reference>
<reference evidence="4" key="2">
    <citation type="journal article" date="2007" name="PLoS Biol.">
        <title>Survey sequencing and comparative analysis of the elephant shark (Callorhinchus milii) genome.</title>
        <authorList>
            <person name="Venkatesh B."/>
            <person name="Kirkness E.F."/>
            <person name="Loh Y.H."/>
            <person name="Halpern A.L."/>
            <person name="Lee A.P."/>
            <person name="Johnson J."/>
            <person name="Dandona N."/>
            <person name="Viswanathan L.D."/>
            <person name="Tay A."/>
            <person name="Venter J.C."/>
            <person name="Strausberg R.L."/>
            <person name="Brenner S."/>
        </authorList>
    </citation>
    <scope>NUCLEOTIDE SEQUENCE [LARGE SCALE GENOMIC DNA]</scope>
</reference>
<dbReference type="Ensembl" id="ENSCMIT00000044178.1">
    <property type="protein sequence ID" value="ENSCMIP00000043555.1"/>
    <property type="gene ID" value="ENSCMIG00000018061.1"/>
</dbReference>
<dbReference type="OMA" id="PAGHWAC"/>
<evidence type="ECO:0000256" key="1">
    <source>
        <dbReference type="ARBA" id="ARBA00009817"/>
    </source>
</evidence>
<proteinExistence type="inferred from homology"/>
<dbReference type="InterPro" id="IPR011256">
    <property type="entry name" value="Reg_factor_effector_dom_sf"/>
</dbReference>
<reference evidence="3" key="4">
    <citation type="submission" date="2025-08" db="UniProtKB">
        <authorList>
            <consortium name="Ensembl"/>
        </authorList>
    </citation>
    <scope>IDENTIFICATION</scope>
</reference>
<dbReference type="GeneTree" id="ENSGT00940000165109"/>
<dbReference type="OrthoDB" id="9944327at2759"/>
<dbReference type="SUPFAM" id="SSF55136">
    <property type="entry name" value="Probable bacterial effector-binding domain"/>
    <property type="match status" value="1"/>
</dbReference>
<dbReference type="GeneID" id="103181627"/>
<dbReference type="InParanoid" id="A0A4W3KD77"/>
<dbReference type="PANTHER" id="PTHR11220">
    <property type="entry name" value="HEME-BINDING PROTEIN-RELATED"/>
    <property type="match status" value="1"/>
</dbReference>
<reference evidence="4" key="1">
    <citation type="journal article" date="2006" name="Science">
        <title>Ancient noncoding elements conserved in the human genome.</title>
        <authorList>
            <person name="Venkatesh B."/>
            <person name="Kirkness E.F."/>
            <person name="Loh Y.H."/>
            <person name="Halpern A.L."/>
            <person name="Lee A.P."/>
            <person name="Johnson J."/>
            <person name="Dandona N."/>
            <person name="Viswanathan L.D."/>
            <person name="Tay A."/>
            <person name="Venter J.C."/>
            <person name="Strausberg R.L."/>
            <person name="Brenner S."/>
        </authorList>
    </citation>
    <scope>NUCLEOTIDE SEQUENCE [LARGE SCALE GENOMIC DNA]</scope>
</reference>
<accession>A0A4W3KD77</accession>